<dbReference type="EMBL" id="JBHTIV010000002">
    <property type="protein sequence ID" value="MFD0931119.1"/>
    <property type="molecule type" value="Genomic_DNA"/>
</dbReference>
<gene>
    <name evidence="2" type="ORF">ACFQ0R_00760</name>
</gene>
<accession>A0ABW3GKH4</accession>
<organism evidence="2 3">
    <name type="scientific">Psychroflexus salinarum</name>
    <dbReference type="NCBI Taxonomy" id="546024"/>
    <lineage>
        <taxon>Bacteria</taxon>
        <taxon>Pseudomonadati</taxon>
        <taxon>Bacteroidota</taxon>
        <taxon>Flavobacteriia</taxon>
        <taxon>Flavobacteriales</taxon>
        <taxon>Flavobacteriaceae</taxon>
        <taxon>Psychroflexus</taxon>
    </lineage>
</organism>
<keyword evidence="1" id="KW-1133">Transmembrane helix</keyword>
<keyword evidence="1" id="KW-0472">Membrane</keyword>
<comment type="caution">
    <text evidence="2">The sequence shown here is derived from an EMBL/GenBank/DDBJ whole genome shotgun (WGS) entry which is preliminary data.</text>
</comment>
<reference evidence="3" key="1">
    <citation type="journal article" date="2019" name="Int. J. Syst. Evol. Microbiol.">
        <title>The Global Catalogue of Microorganisms (GCM) 10K type strain sequencing project: providing services to taxonomists for standard genome sequencing and annotation.</title>
        <authorList>
            <consortium name="The Broad Institute Genomics Platform"/>
            <consortium name="The Broad Institute Genome Sequencing Center for Infectious Disease"/>
            <person name="Wu L."/>
            <person name="Ma J."/>
        </authorList>
    </citation>
    <scope>NUCLEOTIDE SEQUENCE [LARGE SCALE GENOMIC DNA]</scope>
    <source>
        <strain evidence="3">CCUG 56752</strain>
    </source>
</reference>
<keyword evidence="1" id="KW-0812">Transmembrane</keyword>
<keyword evidence="3" id="KW-1185">Reference proteome</keyword>
<feature type="transmembrane region" description="Helical" evidence="1">
    <location>
        <begin position="5"/>
        <end position="23"/>
    </location>
</feature>
<proteinExistence type="predicted"/>
<protein>
    <submittedName>
        <fullName evidence="2">Uncharacterized protein</fullName>
    </submittedName>
</protein>
<feature type="transmembrane region" description="Helical" evidence="1">
    <location>
        <begin position="29"/>
        <end position="47"/>
    </location>
</feature>
<evidence type="ECO:0000313" key="3">
    <source>
        <dbReference type="Proteomes" id="UP001597049"/>
    </source>
</evidence>
<sequence>MKNIYLYYISILAPLLFILWLSSSDTIDSTLFFIVLIVYAFIYRPFVDGKRLAEKNILQNKDIWKMLYPGNHLNYFKELYFT</sequence>
<name>A0ABW3GKH4_9FLAO</name>
<dbReference type="Proteomes" id="UP001597049">
    <property type="component" value="Unassembled WGS sequence"/>
</dbReference>
<evidence type="ECO:0000313" key="2">
    <source>
        <dbReference type="EMBL" id="MFD0931119.1"/>
    </source>
</evidence>
<dbReference type="RefSeq" id="WP_379656458.1">
    <property type="nucleotide sequence ID" value="NZ_JBHTIV010000002.1"/>
</dbReference>
<evidence type="ECO:0000256" key="1">
    <source>
        <dbReference type="SAM" id="Phobius"/>
    </source>
</evidence>